<accession>A0ABQ9DC84</accession>
<keyword evidence="2" id="KW-1185">Reference proteome</keyword>
<comment type="caution">
    <text evidence="1">The sequence shown here is derived from an EMBL/GenBank/DDBJ whole genome shotgun (WGS) entry which is preliminary data.</text>
</comment>
<proteinExistence type="predicted"/>
<gene>
    <name evidence="1" type="ORF">WISP_75332</name>
</gene>
<reference evidence="1" key="1">
    <citation type="submission" date="2019-10" db="EMBL/GenBank/DDBJ databases">
        <authorList>
            <person name="Soares A.E.R."/>
            <person name="Aleixo A."/>
            <person name="Schneider P."/>
            <person name="Miyaki C.Y."/>
            <person name="Schneider M.P."/>
            <person name="Mello C."/>
            <person name="Vasconcelos A.T.R."/>
        </authorList>
    </citation>
    <scope>NUCLEOTIDE SEQUENCE</scope>
    <source>
        <tissue evidence="1">Muscle</tissue>
    </source>
</reference>
<name>A0ABQ9DC84_9PASS</name>
<evidence type="ECO:0000313" key="2">
    <source>
        <dbReference type="Proteomes" id="UP001145742"/>
    </source>
</evidence>
<dbReference type="EMBL" id="WHWB01033891">
    <property type="protein sequence ID" value="KAJ7415901.1"/>
    <property type="molecule type" value="Genomic_DNA"/>
</dbReference>
<dbReference type="Proteomes" id="UP001145742">
    <property type="component" value="Unassembled WGS sequence"/>
</dbReference>
<evidence type="ECO:0000313" key="1">
    <source>
        <dbReference type="EMBL" id="KAJ7415901.1"/>
    </source>
</evidence>
<protein>
    <submittedName>
        <fullName evidence="1">Rna-directed dna polymerase from mobile element jockey-like</fullName>
    </submittedName>
</protein>
<organism evidence="1 2">
    <name type="scientific">Willisornis vidua</name>
    <name type="common">Xingu scale-backed antbird</name>
    <dbReference type="NCBI Taxonomy" id="1566151"/>
    <lineage>
        <taxon>Eukaryota</taxon>
        <taxon>Metazoa</taxon>
        <taxon>Chordata</taxon>
        <taxon>Craniata</taxon>
        <taxon>Vertebrata</taxon>
        <taxon>Euteleostomi</taxon>
        <taxon>Archelosauria</taxon>
        <taxon>Archosauria</taxon>
        <taxon>Dinosauria</taxon>
        <taxon>Saurischia</taxon>
        <taxon>Theropoda</taxon>
        <taxon>Coelurosauria</taxon>
        <taxon>Aves</taxon>
        <taxon>Neognathae</taxon>
        <taxon>Neoaves</taxon>
        <taxon>Telluraves</taxon>
        <taxon>Australaves</taxon>
        <taxon>Passeriformes</taxon>
        <taxon>Thamnophilidae</taxon>
        <taxon>Willisornis</taxon>
    </lineage>
</organism>
<sequence>MLIFPLWKEMGYLDNLDKDKAEVLTDIFNGKCSGHLTQVKKGKCMEWENEDPQDHRTRGLGCQDHLRNLNVHKSKGPDEIHL</sequence>